<dbReference type="InterPro" id="IPR013189">
    <property type="entry name" value="Glyco_hydro_32_C"/>
</dbReference>
<evidence type="ECO:0000313" key="9">
    <source>
        <dbReference type="Proteomes" id="UP001589747"/>
    </source>
</evidence>
<protein>
    <submittedName>
        <fullName evidence="8">GH32 C-terminal domain-containing protein</fullName>
    </submittedName>
</protein>
<proteinExistence type="inferred from homology"/>
<sequence length="1262" mass="136239">MSWNKGMPALLAFALLLGSAPLGAVAMAAEEPAVNQTAEEDTSIFVSVTKANSDLAGWTIKGKGRLEDTTQGLVLTSDPKENVIALSATRADDFVYEADVQITDMKADATLVFRSDGDGWSSYMLQLVPQAGLIRLKDARGGGLFEERQASLAAGGIYHLKVKAEGDALKVYWGDRYKPIIDVKDAAYRSGLLGLHVWDGSAVFQNVRVSGLNGNLGTAAYRAGLWQPDLRGAKGTGTASQQAIQIYGASHRDFVYEGDVAFGSDTAEASLRIRSDEKGLTGYAVALRRENGQVRVQLKRASGTVIASSARTFLSQPGARHHVEISAVGSRIQVHVDGYAEAALAVTDGSYAVGQAGLSVSSGSAYFQNMYITAAANYYTETFRSAYHYSPARGSASDPNGLVYYEGEYHLFHQDGGTWAHAVSTDLVHWKRLPIALPWNDQGHVWSGSAIADDSNASGLFTASGGKGLIAYYTSFNPDLPGGNQRIGIATSTDRGRTWVYPATRPIVIENPGKQGDDLGGWDFRDPKVVRDAANNRWVMVVSGGDHVRFFTSTNLLDWSLTDNFGYGNYVRGGVWECPDLFPMKVEGTGETKWVLMISTGANPKTQGSDAEYFVGTLTPEGKFVNDNPAGSVLRTDYGKEFYASMSFAGLPNDRRVMVAWMTNWDYPFAFPTAGWKGEISLPREVTLKRTNEGLRLAQAPVKELQSLRSEIYSAVNREVRPSSANLLEGLTSGAYEIEAEIAIPSGSGVQEFGFRLREGAEEHTDLAYDVAGARMIVDRSASGVTDFSNLFSTRHEAPLAPSNGRVKLRIFVDESSVELFAGDGTVVFSDLIFPDPASRGMRFYAKGGSVNVVSLKVYALSNVWRTAADESARVMMDTAVRELSLGSGQTLRAAIDGGKRGGAQPLRWRSSNPAVVRIDAADNKQAVILAAGVGEAFVTVSTPNGKTSASVPVLVSDGEFRTNLTGWQADLSASGWIETAYGIRGSYGSDANYMAQEQAGDFTYEANMRLGETGGAGSLLFRASRDGRSGYYFNLDPNMKAFRLFYKSDGAFADRQVLAKVPAFVQPGRTYRVKIVAEGPRLQVYVDDAPIIDLKDGTFSEGYFGVNAFGGQAYYQDVYATDLRPANLQRVSIANAGVGKLLYAAVSRNGEPVAIQDAEVGASGQTWVLVPTGDDQGSFSIRTPEGQALDLDVGQNKIQLYAYLGFDNQRWLVRRHEDGAVSIVSAHNGKALEAAETGDGLTLNAQDSALDRQKWRLETKE</sequence>
<keyword evidence="9" id="KW-1185">Reference proteome</keyword>
<dbReference type="SUPFAM" id="SSF49899">
    <property type="entry name" value="Concanavalin A-like lectins/glucanases"/>
    <property type="match status" value="2"/>
</dbReference>
<feature type="domain" description="3-keto-alpha-glucoside-1,2-lyase/3-keto-2-hydroxy-glucal hydratase" evidence="6">
    <location>
        <begin position="958"/>
        <end position="1119"/>
    </location>
</feature>
<feature type="chain" id="PRO_5046358334" evidence="4">
    <location>
        <begin position="25"/>
        <end position="1262"/>
    </location>
</feature>
<dbReference type="InterPro" id="IPR023296">
    <property type="entry name" value="Glyco_hydro_beta-prop_sf"/>
</dbReference>
<dbReference type="CDD" id="cd18622">
    <property type="entry name" value="GH32_Inu-like"/>
    <property type="match status" value="1"/>
</dbReference>
<gene>
    <name evidence="8" type="ORF">ACFFSY_23230</name>
</gene>
<organism evidence="8 9">
    <name type="scientific">Paenibacillus aurantiacus</name>
    <dbReference type="NCBI Taxonomy" id="1936118"/>
    <lineage>
        <taxon>Bacteria</taxon>
        <taxon>Bacillati</taxon>
        <taxon>Bacillota</taxon>
        <taxon>Bacilli</taxon>
        <taxon>Bacillales</taxon>
        <taxon>Paenibacillaceae</taxon>
        <taxon>Paenibacillus</taxon>
    </lineage>
</organism>
<dbReference type="InterPro" id="IPR010496">
    <property type="entry name" value="AL/BT2_dom"/>
</dbReference>
<dbReference type="InterPro" id="IPR013320">
    <property type="entry name" value="ConA-like_dom_sf"/>
</dbReference>
<dbReference type="InterPro" id="IPR035992">
    <property type="entry name" value="Ricin_B-like_lectins"/>
</dbReference>
<dbReference type="Gene3D" id="2.60.120.560">
    <property type="entry name" value="Exo-inulinase, domain 1"/>
    <property type="match status" value="4"/>
</dbReference>
<comment type="similarity">
    <text evidence="1">Belongs to the glycosyl hydrolase 32 family.</text>
</comment>
<dbReference type="Gene3D" id="2.80.10.50">
    <property type="match status" value="1"/>
</dbReference>
<dbReference type="RefSeq" id="WP_377498576.1">
    <property type="nucleotide sequence ID" value="NZ_JBHMDO010000038.1"/>
</dbReference>
<dbReference type="InterPro" id="IPR001362">
    <property type="entry name" value="Glyco_hydro_32"/>
</dbReference>
<accession>A0ABV5KWP6</accession>
<feature type="domain" description="Glycosyl hydrolase family 32 N-terminal" evidence="5">
    <location>
        <begin position="388"/>
        <end position="701"/>
    </location>
</feature>
<dbReference type="InterPro" id="IPR013148">
    <property type="entry name" value="Glyco_hydro_32_N"/>
</dbReference>
<comment type="caution">
    <text evidence="8">The sequence shown here is derived from an EMBL/GenBank/DDBJ whole genome shotgun (WGS) entry which is preliminary data.</text>
</comment>
<reference evidence="8 9" key="1">
    <citation type="submission" date="2024-09" db="EMBL/GenBank/DDBJ databases">
        <authorList>
            <person name="Sun Q."/>
            <person name="Mori K."/>
        </authorList>
    </citation>
    <scope>NUCLEOTIDE SEQUENCE [LARGE SCALE GENOMIC DNA]</scope>
    <source>
        <strain evidence="8 9">TISTR 2452</strain>
    </source>
</reference>
<dbReference type="SMART" id="SM00640">
    <property type="entry name" value="Glyco_32"/>
    <property type="match status" value="1"/>
</dbReference>
<keyword evidence="2" id="KW-0378">Hydrolase</keyword>
<dbReference type="Gene3D" id="2.115.10.20">
    <property type="entry name" value="Glycosyl hydrolase domain, family 43"/>
    <property type="match status" value="1"/>
</dbReference>
<keyword evidence="3" id="KW-0326">Glycosidase</keyword>
<dbReference type="SUPFAM" id="SSF50370">
    <property type="entry name" value="Ricin B-like lectins"/>
    <property type="match status" value="1"/>
</dbReference>
<dbReference type="Pfam" id="PF00251">
    <property type="entry name" value="Glyco_hydro_32N"/>
    <property type="match status" value="1"/>
</dbReference>
<dbReference type="EMBL" id="JBHMDO010000038">
    <property type="protein sequence ID" value="MFB9328858.1"/>
    <property type="molecule type" value="Genomic_DNA"/>
</dbReference>
<evidence type="ECO:0000259" key="5">
    <source>
        <dbReference type="Pfam" id="PF00251"/>
    </source>
</evidence>
<dbReference type="Pfam" id="PF08244">
    <property type="entry name" value="Glyco_hydro_32C"/>
    <property type="match status" value="1"/>
</dbReference>
<dbReference type="Proteomes" id="UP001589747">
    <property type="component" value="Unassembled WGS sequence"/>
</dbReference>
<evidence type="ECO:0000256" key="1">
    <source>
        <dbReference type="ARBA" id="ARBA00009902"/>
    </source>
</evidence>
<evidence type="ECO:0000313" key="8">
    <source>
        <dbReference type="EMBL" id="MFB9328858.1"/>
    </source>
</evidence>
<dbReference type="Gene3D" id="2.60.40.1080">
    <property type="match status" value="1"/>
</dbReference>
<dbReference type="PANTHER" id="PTHR42800:SF1">
    <property type="entry name" value="EXOINULINASE INUD (AFU_ORTHOLOGUE AFUA_5G00480)"/>
    <property type="match status" value="1"/>
</dbReference>
<evidence type="ECO:0000259" key="6">
    <source>
        <dbReference type="Pfam" id="PF06439"/>
    </source>
</evidence>
<feature type="domain" description="3-keto-alpha-glucoside-1,2-lyase/3-keto-2-hydroxy-glucal hydratase" evidence="6">
    <location>
        <begin position="53"/>
        <end position="209"/>
    </location>
</feature>
<evidence type="ECO:0000256" key="4">
    <source>
        <dbReference type="SAM" id="SignalP"/>
    </source>
</evidence>
<dbReference type="Pfam" id="PF06439">
    <property type="entry name" value="3keto-disac_hyd"/>
    <property type="match status" value="2"/>
</dbReference>
<dbReference type="CDD" id="cd00161">
    <property type="entry name" value="beta-trefoil_Ricin-like"/>
    <property type="match status" value="1"/>
</dbReference>
<dbReference type="PANTHER" id="PTHR42800">
    <property type="entry name" value="EXOINULINASE INUD (AFU_ORTHOLOGUE AFUA_5G00480)"/>
    <property type="match status" value="1"/>
</dbReference>
<dbReference type="PROSITE" id="PS50231">
    <property type="entry name" value="RICIN_B_LECTIN"/>
    <property type="match status" value="1"/>
</dbReference>
<evidence type="ECO:0000256" key="3">
    <source>
        <dbReference type="ARBA" id="ARBA00023295"/>
    </source>
</evidence>
<evidence type="ECO:0000256" key="2">
    <source>
        <dbReference type="ARBA" id="ARBA00022801"/>
    </source>
</evidence>
<keyword evidence="4" id="KW-0732">Signal</keyword>
<feature type="signal peptide" evidence="4">
    <location>
        <begin position="1"/>
        <end position="24"/>
    </location>
</feature>
<name>A0ABV5KWP6_9BACL</name>
<dbReference type="SUPFAM" id="SSF75005">
    <property type="entry name" value="Arabinanase/levansucrase/invertase"/>
    <property type="match status" value="1"/>
</dbReference>
<feature type="domain" description="Glycosyl hydrolase family 32 C-terminal" evidence="7">
    <location>
        <begin position="704"/>
        <end position="859"/>
    </location>
</feature>
<evidence type="ECO:0000259" key="7">
    <source>
        <dbReference type="Pfam" id="PF08244"/>
    </source>
</evidence>